<dbReference type="GO" id="GO:0008236">
    <property type="term" value="F:serine-type peptidase activity"/>
    <property type="evidence" value="ECO:0007669"/>
    <property type="project" value="InterPro"/>
</dbReference>
<dbReference type="Proteomes" id="UP000199444">
    <property type="component" value="Unassembled WGS sequence"/>
</dbReference>
<dbReference type="SUPFAM" id="SSF52096">
    <property type="entry name" value="ClpP/crotonase"/>
    <property type="match status" value="1"/>
</dbReference>
<gene>
    <name evidence="2" type="ORF">SAMN05216231_2700</name>
</gene>
<sequence>MYLKIFEDVISILHNDYAGCLDKKGCDNPNFYREKIQDSGNMNDEKFVGIVQDYLLDFKDLHMAFKYTAQSTEMEDDVGFAVRRYDDLLYVVSNEKEDRVKKGYAITALDGSTVPELVNIHKRRLMETEAERENWSAILPQYKSADVVSGSGNSFTIELKKYPKEIFQPEYSIKEISEDTLFLTLTDFMNHNAISKLIDENRSFLTTRKNLIIDVRVNRGGSDLAYFDLLPFLFEGEGEEIDLNGFDEGSMLTNCTSRNVELRTQLLKSALSSIEDEVTRNQINAFIRQLEENKDNGFVELDFGEVDDSFLIKTKPGPEQVILLTDVYCGSSGDSFVELCKNSSKVTVIGRPTLGLNDYSNLAIMSWENKFKLSYPTSKLSTVDEGKGMSGVGIQPDIYIPWTPDHIDVDLDVKKALEFI</sequence>
<protein>
    <submittedName>
        <fullName evidence="2">Peptidase family S41</fullName>
    </submittedName>
</protein>
<accession>A0A1H1E2U0</accession>
<dbReference type="InterPro" id="IPR029045">
    <property type="entry name" value="ClpP/crotonase-like_dom_sf"/>
</dbReference>
<dbReference type="GO" id="GO:0006508">
    <property type="term" value="P:proteolysis"/>
    <property type="evidence" value="ECO:0007669"/>
    <property type="project" value="InterPro"/>
</dbReference>
<name>A0A1H1E2U0_9BACI</name>
<evidence type="ECO:0000313" key="2">
    <source>
        <dbReference type="EMBL" id="SDQ83075.1"/>
    </source>
</evidence>
<dbReference type="RefSeq" id="WP_092493496.1">
    <property type="nucleotide sequence ID" value="NZ_FNKD01000003.1"/>
</dbReference>
<evidence type="ECO:0000313" key="3">
    <source>
        <dbReference type="Proteomes" id="UP000199444"/>
    </source>
</evidence>
<proteinExistence type="predicted"/>
<organism evidence="2 3">
    <name type="scientific">Virgibacillus salinus</name>
    <dbReference type="NCBI Taxonomy" id="553311"/>
    <lineage>
        <taxon>Bacteria</taxon>
        <taxon>Bacillati</taxon>
        <taxon>Bacillota</taxon>
        <taxon>Bacilli</taxon>
        <taxon>Bacillales</taxon>
        <taxon>Bacillaceae</taxon>
        <taxon>Virgibacillus</taxon>
    </lineage>
</organism>
<reference evidence="2 3" key="1">
    <citation type="submission" date="2016-10" db="EMBL/GenBank/DDBJ databases">
        <authorList>
            <person name="de Groot N.N."/>
        </authorList>
    </citation>
    <scope>NUCLEOTIDE SEQUENCE [LARGE SCALE GENOMIC DNA]</scope>
    <source>
        <strain evidence="2 3">CGMCC 1.10449</strain>
    </source>
</reference>
<evidence type="ECO:0000259" key="1">
    <source>
        <dbReference type="Pfam" id="PF03572"/>
    </source>
</evidence>
<dbReference type="EMBL" id="FNKD01000003">
    <property type="protein sequence ID" value="SDQ83075.1"/>
    <property type="molecule type" value="Genomic_DNA"/>
</dbReference>
<dbReference type="STRING" id="553311.SAMN05216231_2700"/>
<keyword evidence="3" id="KW-1185">Reference proteome</keyword>
<feature type="domain" description="Tail specific protease" evidence="1">
    <location>
        <begin position="182"/>
        <end position="399"/>
    </location>
</feature>
<dbReference type="Pfam" id="PF03572">
    <property type="entry name" value="Peptidase_S41"/>
    <property type="match status" value="1"/>
</dbReference>
<dbReference type="Gene3D" id="3.90.226.10">
    <property type="entry name" value="2-enoyl-CoA Hydratase, Chain A, domain 1"/>
    <property type="match status" value="1"/>
</dbReference>
<dbReference type="InterPro" id="IPR005151">
    <property type="entry name" value="Tail-specific_protease"/>
</dbReference>
<dbReference type="AlphaFoldDB" id="A0A1H1E2U0"/>